<sequence>MTLQHLLAQRARRTPKRQWHPAVPGLMIVAVTVLGSFVSGATAAPPPIMGGKPAVLIEKVVDCTGRDTIPFYTVEQQANTSAFLAEFPYTIAALSKTWVCRNFCEWDGVHCSAEGVEVRLDSRQLVGRLPEVPTAVDVEQVMVTRFAVEGEGDGIKSQLPKSWRKLEQLKSLELSLDYRSSASKSSEVQNTVRTVRTMTDTASRTELDRCFIPRNAENVSLYSNRMSGTLPPNLPICNPKMKYLYLHNNTGLEGTIPKEWGSWTSLQIINIELTNLCGCPPKEWATFNPSVIVLAEDRITNPDLCKVSCKDSSSSSSPELECDGPIPFYTPTQQAHTRNFLEAFKYTITDLQPLWTCTNFCVWEYVHCTPAGVAVEITGTEFFGSVPEVPAD</sequence>
<evidence type="ECO:0000313" key="1">
    <source>
        <dbReference type="EMBL" id="CBZ37961.1"/>
    </source>
</evidence>
<evidence type="ECO:0000313" key="2">
    <source>
        <dbReference type="Proteomes" id="UP000008980"/>
    </source>
</evidence>
<dbReference type="Proteomes" id="UP000008980">
    <property type="component" value="Chromosome 35"/>
</dbReference>
<reference evidence="1 2" key="1">
    <citation type="journal article" date="2011" name="Genome Res.">
        <title>Whole genome sequencing of multiple Leishmania donovani clinical isolates provides insights into population structure and mechanisms of drug resistance.</title>
        <authorList>
            <person name="Downing T."/>
            <person name="Imamura H."/>
            <person name="Decuypere S."/>
            <person name="Clark T.G."/>
            <person name="Coombs G.H."/>
            <person name="Cotton J.A."/>
            <person name="Hilley J.D."/>
            <person name="de Doncker S."/>
            <person name="Maes I."/>
            <person name="Mottram J.C."/>
            <person name="Quail M.A."/>
            <person name="Rijal S."/>
            <person name="Sanders M."/>
            <person name="Schonian G."/>
            <person name="Stark O."/>
            <person name="Sundar S."/>
            <person name="Vanaerschot M."/>
            <person name="Hertz-Fowler C."/>
            <person name="Dujardin J.C."/>
            <person name="Berriman M."/>
        </authorList>
    </citation>
    <scope>NUCLEOTIDE SEQUENCE [LARGE SCALE GENOMIC DNA]</scope>
    <source>
        <strain evidence="1 2">BPK282A1</strain>
    </source>
</reference>
<dbReference type="Gene3D" id="3.80.10.10">
    <property type="entry name" value="Ribonuclease Inhibitor"/>
    <property type="match status" value="1"/>
</dbReference>
<proteinExistence type="predicted"/>
<dbReference type="RefSeq" id="XP_003864643.1">
    <property type="nucleotide sequence ID" value="XM_003864595.1"/>
</dbReference>
<dbReference type="PANTHER" id="PTHR48054:SF82">
    <property type="entry name" value="LRR RECEPTOR-LIKE SERINE_THREONINE-PROTEIN KINASE FLS2"/>
    <property type="match status" value="1"/>
</dbReference>
<dbReference type="EMBL" id="FR799622">
    <property type="protein sequence ID" value="CBZ37961.1"/>
    <property type="molecule type" value="Genomic_DNA"/>
</dbReference>
<dbReference type="InterPro" id="IPR032675">
    <property type="entry name" value="LRR_dom_sf"/>
</dbReference>
<gene>
    <name evidence="1" type="ORF">LDBPK_350500</name>
</gene>
<feature type="non-terminal residue" evidence="1">
    <location>
        <position position="392"/>
    </location>
</feature>
<dbReference type="SUPFAM" id="SSF52058">
    <property type="entry name" value="L domain-like"/>
    <property type="match status" value="1"/>
</dbReference>
<dbReference type="GeneID" id="13387521"/>
<name>E9BRT2_LEIDO</name>
<dbReference type="PANTHER" id="PTHR48054">
    <property type="entry name" value="RECEPTOR KINASE-LIKE PROTEIN XA21"/>
    <property type="match status" value="1"/>
</dbReference>
<dbReference type="VEuPathDB" id="TriTrypDB:LdBPK_350500.1"/>
<dbReference type="SMR" id="E9BRT2"/>
<protein>
    <submittedName>
        <fullName evidence="1">Proteophosphoglycan ppg3, putative</fullName>
    </submittedName>
</protein>
<dbReference type="InterPro" id="IPR052592">
    <property type="entry name" value="LRR-RLK"/>
</dbReference>
<dbReference type="KEGG" id="ldo:LDBPK_350500"/>
<dbReference type="AlphaFoldDB" id="E9BRT2"/>
<accession>E9BRT2</accession>
<dbReference type="PhylomeDB" id="E9BRT2"/>
<organism evidence="1 2">
    <name type="scientific">Leishmania donovani</name>
    <dbReference type="NCBI Taxonomy" id="5661"/>
    <lineage>
        <taxon>Eukaryota</taxon>
        <taxon>Discoba</taxon>
        <taxon>Euglenozoa</taxon>
        <taxon>Kinetoplastea</taxon>
        <taxon>Metakinetoplastina</taxon>
        <taxon>Trypanosomatida</taxon>
        <taxon>Trypanosomatidae</taxon>
        <taxon>Leishmaniinae</taxon>
        <taxon>Leishmania</taxon>
    </lineage>
</organism>
<reference evidence="2" key="2">
    <citation type="submission" date="2011-02" db="EMBL/GenBank/DDBJ databases">
        <title>Whole genome sequencing of Leishmania donovani clinical lines reveals dynamic variation related to drug resistance.</title>
        <authorList>
            <person name="Downing T."/>
            <person name="Imamura H."/>
            <person name="Sanders M."/>
            <person name="Decuypere S."/>
            <person name="Hertz-Fowler C."/>
            <person name="Clark T.G."/>
            <person name="Rijal S."/>
            <person name="Sundar S."/>
            <person name="Quail M.A."/>
            <person name="De Doncker S."/>
            <person name="Maes I."/>
            <person name="Vanaerschot M."/>
            <person name="Stark O."/>
            <person name="Schonian G."/>
            <person name="Dujardin J.C."/>
            <person name="Berriman M."/>
        </authorList>
    </citation>
    <scope>NUCLEOTIDE SEQUENCE [LARGE SCALE GENOMIC DNA]</scope>
    <source>
        <strain evidence="2">BPK282A1</strain>
    </source>
</reference>